<organism evidence="2 3">
    <name type="scientific">Spartinivicinus poritis</name>
    <dbReference type="NCBI Taxonomy" id="2994640"/>
    <lineage>
        <taxon>Bacteria</taxon>
        <taxon>Pseudomonadati</taxon>
        <taxon>Pseudomonadota</taxon>
        <taxon>Gammaproteobacteria</taxon>
        <taxon>Oceanospirillales</taxon>
        <taxon>Zooshikellaceae</taxon>
        <taxon>Spartinivicinus</taxon>
    </lineage>
</organism>
<keyword evidence="1" id="KW-1133">Transmembrane helix</keyword>
<reference evidence="2 3" key="1">
    <citation type="submission" date="2022-11" db="EMBL/GenBank/DDBJ databases">
        <title>Spartinivicinus poritis sp. nov., isolated from scleractinian coral Porites lutea.</title>
        <authorList>
            <person name="Zhang G."/>
            <person name="Cai L."/>
            <person name="Wei Q."/>
        </authorList>
    </citation>
    <scope>NUCLEOTIDE SEQUENCE [LARGE SCALE GENOMIC DNA]</scope>
    <source>
        <strain evidence="2 3">A2-2</strain>
    </source>
</reference>
<evidence type="ECO:0000256" key="1">
    <source>
        <dbReference type="SAM" id="Phobius"/>
    </source>
</evidence>
<name>A0ABT5UDK2_9GAMM</name>
<evidence type="ECO:0000313" key="3">
    <source>
        <dbReference type="Proteomes" id="UP001528823"/>
    </source>
</evidence>
<keyword evidence="3" id="KW-1185">Reference proteome</keyword>
<feature type="transmembrane region" description="Helical" evidence="1">
    <location>
        <begin position="137"/>
        <end position="158"/>
    </location>
</feature>
<keyword evidence="1" id="KW-0472">Membrane</keyword>
<sequence length="170" mass="19374">MSINELLSLIAEYQLVIVSYFISLPVVSYILLLMYKRTAQLNWVDYFLSVLVYLASIPGIISFSLIFYTLFIIRGNLLEVNALVYFLPVVSMVLVFVQIARKTDFEHLPGFGRLSGLMLMMLLTCIVVLVLQRLHFFVGFFASIESLIVIAVIIFTLFKIAGAKIMNKHH</sequence>
<dbReference type="EMBL" id="JAPMOU010000034">
    <property type="protein sequence ID" value="MDE1464435.1"/>
    <property type="molecule type" value="Genomic_DNA"/>
</dbReference>
<evidence type="ECO:0000313" key="2">
    <source>
        <dbReference type="EMBL" id="MDE1464435.1"/>
    </source>
</evidence>
<proteinExistence type="predicted"/>
<evidence type="ECO:0008006" key="4">
    <source>
        <dbReference type="Google" id="ProtNLM"/>
    </source>
</evidence>
<feature type="transmembrane region" description="Helical" evidence="1">
    <location>
        <begin position="13"/>
        <end position="34"/>
    </location>
</feature>
<dbReference type="RefSeq" id="WP_274690761.1">
    <property type="nucleotide sequence ID" value="NZ_JAPMOU010000034.1"/>
</dbReference>
<feature type="transmembrane region" description="Helical" evidence="1">
    <location>
        <begin position="111"/>
        <end position="131"/>
    </location>
</feature>
<gene>
    <name evidence="2" type="ORF">ORQ98_20960</name>
</gene>
<keyword evidence="1" id="KW-0812">Transmembrane</keyword>
<protein>
    <recommendedName>
        <fullName evidence="4">NADH dehydrogenase subunit 6</fullName>
    </recommendedName>
</protein>
<accession>A0ABT5UDK2</accession>
<feature type="transmembrane region" description="Helical" evidence="1">
    <location>
        <begin position="82"/>
        <end position="99"/>
    </location>
</feature>
<dbReference type="Proteomes" id="UP001528823">
    <property type="component" value="Unassembled WGS sequence"/>
</dbReference>
<feature type="transmembrane region" description="Helical" evidence="1">
    <location>
        <begin position="46"/>
        <end position="70"/>
    </location>
</feature>
<comment type="caution">
    <text evidence="2">The sequence shown here is derived from an EMBL/GenBank/DDBJ whole genome shotgun (WGS) entry which is preliminary data.</text>
</comment>